<dbReference type="OrthoDB" id="10470366at2759"/>
<protein>
    <submittedName>
        <fullName evidence="2">Uncharacterized protein</fullName>
    </submittedName>
</protein>
<gene>
    <name evidence="2" type="ORF">ARMOST_11473</name>
</gene>
<evidence type="ECO:0000313" key="3">
    <source>
        <dbReference type="Proteomes" id="UP000219338"/>
    </source>
</evidence>
<proteinExistence type="predicted"/>
<keyword evidence="3" id="KW-1185">Reference proteome</keyword>
<evidence type="ECO:0000313" key="2">
    <source>
        <dbReference type="EMBL" id="SJL08110.1"/>
    </source>
</evidence>
<evidence type="ECO:0000256" key="1">
    <source>
        <dbReference type="SAM" id="MobiDB-lite"/>
    </source>
</evidence>
<feature type="compositionally biased region" description="Low complexity" evidence="1">
    <location>
        <begin position="108"/>
        <end position="125"/>
    </location>
</feature>
<accession>A0A284RH80</accession>
<dbReference type="AlphaFoldDB" id="A0A284RH80"/>
<dbReference type="Proteomes" id="UP000219338">
    <property type="component" value="Unassembled WGS sequence"/>
</dbReference>
<dbReference type="EMBL" id="FUEG01000009">
    <property type="protein sequence ID" value="SJL08110.1"/>
    <property type="molecule type" value="Genomic_DNA"/>
</dbReference>
<name>A0A284RH80_ARMOS</name>
<feature type="region of interest" description="Disordered" evidence="1">
    <location>
        <begin position="103"/>
        <end position="125"/>
    </location>
</feature>
<sequence length="156" mass="17284">MDAGRSGFMTGTIIAKARRDIGLELVIGTTGWILGWRNANLILRKKVVTTSVLPSTLNVGLVSATQRDRGLPLFVSMSAVYYKGKKYWAWYMLTSNLDSYTPSGQVHPTTNSSPSPTSSSMSLNSCSTHRSMKPLSFWTINISINELANLLERFYI</sequence>
<reference evidence="3" key="1">
    <citation type="journal article" date="2017" name="Nat. Ecol. Evol.">
        <title>Genome expansion and lineage-specific genetic innovations in the forest pathogenic fungi Armillaria.</title>
        <authorList>
            <person name="Sipos G."/>
            <person name="Prasanna A.N."/>
            <person name="Walter M.C."/>
            <person name="O'Connor E."/>
            <person name="Balint B."/>
            <person name="Krizsan K."/>
            <person name="Kiss B."/>
            <person name="Hess J."/>
            <person name="Varga T."/>
            <person name="Slot J."/>
            <person name="Riley R."/>
            <person name="Boka B."/>
            <person name="Rigling D."/>
            <person name="Barry K."/>
            <person name="Lee J."/>
            <person name="Mihaltcheva S."/>
            <person name="LaButti K."/>
            <person name="Lipzen A."/>
            <person name="Waldron R."/>
            <person name="Moloney N.M."/>
            <person name="Sperisen C."/>
            <person name="Kredics L."/>
            <person name="Vagvoelgyi C."/>
            <person name="Patrignani A."/>
            <person name="Fitzpatrick D."/>
            <person name="Nagy I."/>
            <person name="Doyle S."/>
            <person name="Anderson J.B."/>
            <person name="Grigoriev I.V."/>
            <person name="Gueldener U."/>
            <person name="Muensterkoetter M."/>
            <person name="Nagy L.G."/>
        </authorList>
    </citation>
    <scope>NUCLEOTIDE SEQUENCE [LARGE SCALE GENOMIC DNA]</scope>
    <source>
        <strain evidence="3">C18/9</strain>
    </source>
</reference>
<organism evidence="2 3">
    <name type="scientific">Armillaria ostoyae</name>
    <name type="common">Armillaria root rot fungus</name>
    <dbReference type="NCBI Taxonomy" id="47428"/>
    <lineage>
        <taxon>Eukaryota</taxon>
        <taxon>Fungi</taxon>
        <taxon>Dikarya</taxon>
        <taxon>Basidiomycota</taxon>
        <taxon>Agaricomycotina</taxon>
        <taxon>Agaricomycetes</taxon>
        <taxon>Agaricomycetidae</taxon>
        <taxon>Agaricales</taxon>
        <taxon>Marasmiineae</taxon>
        <taxon>Physalacriaceae</taxon>
        <taxon>Armillaria</taxon>
    </lineage>
</organism>